<keyword evidence="4" id="KW-1185">Reference proteome</keyword>
<dbReference type="STRING" id="29540.C481_05440"/>
<dbReference type="eggNOG" id="arCOG01259">
    <property type="taxonomic scope" value="Archaea"/>
</dbReference>
<evidence type="ECO:0000256" key="1">
    <source>
        <dbReference type="ARBA" id="ARBA00006484"/>
    </source>
</evidence>
<dbReference type="FunFam" id="3.40.50.720:FF:000084">
    <property type="entry name" value="Short-chain dehydrogenase reductase"/>
    <property type="match status" value="1"/>
</dbReference>
<dbReference type="PRINTS" id="PR00080">
    <property type="entry name" value="SDRFAMILY"/>
</dbReference>
<dbReference type="Gene3D" id="3.40.50.720">
    <property type="entry name" value="NAD(P)-binding Rossmann-like Domain"/>
    <property type="match status" value="1"/>
</dbReference>
<organism evidence="3 4">
    <name type="scientific">Natrialba asiatica (strain ATCC 700177 / DSM 12278 / JCM 9576 / FERM P-10747 / NBRC 102637 / 172P1)</name>
    <dbReference type="NCBI Taxonomy" id="29540"/>
    <lineage>
        <taxon>Archaea</taxon>
        <taxon>Methanobacteriati</taxon>
        <taxon>Methanobacteriota</taxon>
        <taxon>Stenosarchaea group</taxon>
        <taxon>Halobacteria</taxon>
        <taxon>Halobacteriales</taxon>
        <taxon>Natrialbaceae</taxon>
        <taxon>Natrialba</taxon>
    </lineage>
</organism>
<evidence type="ECO:0000313" key="4">
    <source>
        <dbReference type="Proteomes" id="UP000011554"/>
    </source>
</evidence>
<accession>M0AZL6</accession>
<dbReference type="SUPFAM" id="SSF51735">
    <property type="entry name" value="NAD(P)-binding Rossmann-fold domains"/>
    <property type="match status" value="1"/>
</dbReference>
<keyword evidence="2" id="KW-0560">Oxidoreductase</keyword>
<proteinExistence type="inferred from homology"/>
<dbReference type="Proteomes" id="UP000011554">
    <property type="component" value="Unassembled WGS sequence"/>
</dbReference>
<dbReference type="GO" id="GO:0006633">
    <property type="term" value="P:fatty acid biosynthetic process"/>
    <property type="evidence" value="ECO:0007669"/>
    <property type="project" value="TreeGrafter"/>
</dbReference>
<dbReference type="AlphaFoldDB" id="M0AZL6"/>
<comment type="caution">
    <text evidence="3">The sequence shown here is derived from an EMBL/GenBank/DDBJ whole genome shotgun (WGS) entry which is preliminary data.</text>
</comment>
<reference evidence="3 4" key="1">
    <citation type="journal article" date="2014" name="PLoS Genet.">
        <title>Phylogenetically driven sequencing of extremely halophilic archaea reveals strategies for static and dynamic osmo-response.</title>
        <authorList>
            <person name="Becker E.A."/>
            <person name="Seitzer P.M."/>
            <person name="Tritt A."/>
            <person name="Larsen D."/>
            <person name="Krusor M."/>
            <person name="Yao A.I."/>
            <person name="Wu D."/>
            <person name="Madern D."/>
            <person name="Eisen J.A."/>
            <person name="Darling A.E."/>
            <person name="Facciotti M.T."/>
        </authorList>
    </citation>
    <scope>NUCLEOTIDE SEQUENCE [LARGE SCALE GENOMIC DNA]</scope>
    <source>
        <strain evidence="3 4">DSM 12278</strain>
    </source>
</reference>
<dbReference type="InterPro" id="IPR036291">
    <property type="entry name" value="NAD(P)-bd_dom_sf"/>
</dbReference>
<dbReference type="NCBIfam" id="NF005559">
    <property type="entry name" value="PRK07231.1"/>
    <property type="match status" value="1"/>
</dbReference>
<dbReference type="GO" id="GO:0048038">
    <property type="term" value="F:quinone binding"/>
    <property type="evidence" value="ECO:0007669"/>
    <property type="project" value="TreeGrafter"/>
</dbReference>
<dbReference type="CDD" id="cd05233">
    <property type="entry name" value="SDR_c"/>
    <property type="match status" value="1"/>
</dbReference>
<protein>
    <submittedName>
        <fullName evidence="3">Short-chain dehydrogenase/reductase SDR</fullName>
    </submittedName>
</protein>
<dbReference type="InterPro" id="IPR002347">
    <property type="entry name" value="SDR_fam"/>
</dbReference>
<sequence length="266" mass="27970">MKSRDDSEREITSSQFDLEGTTAIVTGASSGIGEVVAERFAAAGANVAICSRDQTHVDPVAERIEEVGGKALAVECDVTNREAVEALVTATVDEFGSVDTLINNAGTRFMTDFDAISADEWKTVVDVNLHGTYHCTQAAGEYLKEGGGTVLNIGLSSAASQRGTPHLSHYSAAKAAVINLTTTLAYEWAGDNVRVNCIAPGFVATPAVESGMGISAAEIDRHEVERRIALPKEIADIAQFLASPASSHIVGETITVDGVPRIEEPP</sequence>
<dbReference type="EMBL" id="AOIO01000017">
    <property type="protein sequence ID" value="ELZ03413.1"/>
    <property type="molecule type" value="Genomic_DNA"/>
</dbReference>
<dbReference type="GO" id="GO:0016616">
    <property type="term" value="F:oxidoreductase activity, acting on the CH-OH group of donors, NAD or NADP as acceptor"/>
    <property type="evidence" value="ECO:0007669"/>
    <property type="project" value="TreeGrafter"/>
</dbReference>
<evidence type="ECO:0000313" key="3">
    <source>
        <dbReference type="EMBL" id="ELZ03413.1"/>
    </source>
</evidence>
<dbReference type="PANTHER" id="PTHR42760:SF133">
    <property type="entry name" value="3-OXOACYL-[ACYL-CARRIER-PROTEIN] REDUCTASE"/>
    <property type="match status" value="1"/>
</dbReference>
<dbReference type="Pfam" id="PF13561">
    <property type="entry name" value="adh_short_C2"/>
    <property type="match status" value="1"/>
</dbReference>
<dbReference type="PANTHER" id="PTHR42760">
    <property type="entry name" value="SHORT-CHAIN DEHYDROGENASES/REDUCTASES FAMILY MEMBER"/>
    <property type="match status" value="1"/>
</dbReference>
<dbReference type="PATRIC" id="fig|29540.5.peg.1105"/>
<dbReference type="PRINTS" id="PR00081">
    <property type="entry name" value="GDHRDH"/>
</dbReference>
<evidence type="ECO:0000256" key="2">
    <source>
        <dbReference type="ARBA" id="ARBA00023002"/>
    </source>
</evidence>
<dbReference type="RefSeq" id="WP_006108099.1">
    <property type="nucleotide sequence ID" value="NZ_AOIO01000017.1"/>
</dbReference>
<gene>
    <name evidence="3" type="ORF">C481_05440</name>
</gene>
<dbReference type="PROSITE" id="PS00061">
    <property type="entry name" value="ADH_SHORT"/>
    <property type="match status" value="1"/>
</dbReference>
<name>M0AZL6_NATA1</name>
<comment type="similarity">
    <text evidence="1">Belongs to the short-chain dehydrogenases/reductases (SDR) family.</text>
</comment>
<dbReference type="InterPro" id="IPR020904">
    <property type="entry name" value="Sc_DH/Rdtase_CS"/>
</dbReference>